<gene>
    <name evidence="2" type="ORF">DW672_01895</name>
</gene>
<name>A0A414P9H6_9FIRM</name>
<dbReference type="Proteomes" id="UP000284902">
    <property type="component" value="Unassembled WGS sequence"/>
</dbReference>
<proteinExistence type="predicted"/>
<dbReference type="AlphaFoldDB" id="A0A414P9H6"/>
<evidence type="ECO:0000313" key="2">
    <source>
        <dbReference type="EMBL" id="RHF62920.1"/>
    </source>
</evidence>
<dbReference type="EMBL" id="QRHG01000003">
    <property type="protein sequence ID" value="RHF62920.1"/>
    <property type="molecule type" value="Genomic_DNA"/>
</dbReference>
<evidence type="ECO:0000313" key="3">
    <source>
        <dbReference type="Proteomes" id="UP000284902"/>
    </source>
</evidence>
<accession>A0A414P9H6</accession>
<protein>
    <submittedName>
        <fullName evidence="2">Uncharacterized protein</fullName>
    </submittedName>
</protein>
<evidence type="ECO:0000256" key="1">
    <source>
        <dbReference type="SAM" id="MobiDB-lite"/>
    </source>
</evidence>
<sequence>MPRLRQKKKLKRKPLPKKLPKKKPLPKKLPKKRPLKRQLKRKLLPKKLPKKRPLKRRLKKRNHNNRVRQISVELYTGLLTEKFITQLLTVRV</sequence>
<organism evidence="2 3">
    <name type="scientific">[Ruminococcus] lactaris</name>
    <dbReference type="NCBI Taxonomy" id="46228"/>
    <lineage>
        <taxon>Bacteria</taxon>
        <taxon>Bacillati</taxon>
        <taxon>Bacillota</taxon>
        <taxon>Clostridia</taxon>
        <taxon>Lachnospirales</taxon>
        <taxon>Lachnospiraceae</taxon>
        <taxon>Mediterraneibacter</taxon>
    </lineage>
</organism>
<reference evidence="2 3" key="1">
    <citation type="submission" date="2018-08" db="EMBL/GenBank/DDBJ databases">
        <title>A genome reference for cultivated species of the human gut microbiota.</title>
        <authorList>
            <person name="Zou Y."/>
            <person name="Xue W."/>
            <person name="Luo G."/>
        </authorList>
    </citation>
    <scope>NUCLEOTIDE SEQUENCE [LARGE SCALE GENOMIC DNA]</scope>
    <source>
        <strain evidence="2 3">AM25-1LB</strain>
    </source>
</reference>
<comment type="caution">
    <text evidence="2">The sequence shown here is derived from an EMBL/GenBank/DDBJ whole genome shotgun (WGS) entry which is preliminary data.</text>
</comment>
<feature type="region of interest" description="Disordered" evidence="1">
    <location>
        <begin position="1"/>
        <end position="66"/>
    </location>
</feature>